<evidence type="ECO:0000313" key="3">
    <source>
        <dbReference type="Proteomes" id="UP000292639"/>
    </source>
</evidence>
<name>A0A4Q9R9W0_9GAMM</name>
<dbReference type="PROSITE" id="PS51186">
    <property type="entry name" value="GNAT"/>
    <property type="match status" value="1"/>
</dbReference>
<dbReference type="RefSeq" id="WP_131184260.1">
    <property type="nucleotide sequence ID" value="NZ_QJUO01000011.1"/>
</dbReference>
<organism evidence="2 3">
    <name type="scientific">Stutzerimonas kirkiae</name>
    <dbReference type="NCBI Taxonomy" id="2211392"/>
    <lineage>
        <taxon>Bacteria</taxon>
        <taxon>Pseudomonadati</taxon>
        <taxon>Pseudomonadota</taxon>
        <taxon>Gammaproteobacteria</taxon>
        <taxon>Pseudomonadales</taxon>
        <taxon>Pseudomonadaceae</taxon>
        <taxon>Stutzerimonas</taxon>
    </lineage>
</organism>
<dbReference type="InterPro" id="IPR016181">
    <property type="entry name" value="Acyl_CoA_acyltransferase"/>
</dbReference>
<dbReference type="GO" id="GO:0016747">
    <property type="term" value="F:acyltransferase activity, transferring groups other than amino-acyl groups"/>
    <property type="evidence" value="ECO:0007669"/>
    <property type="project" value="InterPro"/>
</dbReference>
<keyword evidence="3" id="KW-1185">Reference proteome</keyword>
<dbReference type="InterPro" id="IPR000182">
    <property type="entry name" value="GNAT_dom"/>
</dbReference>
<gene>
    <name evidence="2" type="ORF">DNJ96_08470</name>
</gene>
<reference evidence="2 3" key="1">
    <citation type="submission" date="2018-06" db="EMBL/GenBank/DDBJ databases">
        <title>Three novel Pseudomonas species isolated from symptomatic oak.</title>
        <authorList>
            <person name="Bueno-Gonzalez V."/>
            <person name="Brady C."/>
        </authorList>
    </citation>
    <scope>NUCLEOTIDE SEQUENCE [LARGE SCALE GENOMIC DNA]</scope>
    <source>
        <strain evidence="2 3">P17C</strain>
    </source>
</reference>
<feature type="domain" description="N-acetyltransferase" evidence="1">
    <location>
        <begin position="14"/>
        <end position="174"/>
    </location>
</feature>
<dbReference type="AlphaFoldDB" id="A0A4Q9R9W0"/>
<evidence type="ECO:0000313" key="2">
    <source>
        <dbReference type="EMBL" id="TBU97323.1"/>
    </source>
</evidence>
<dbReference type="Proteomes" id="UP000292639">
    <property type="component" value="Unassembled WGS sequence"/>
</dbReference>
<keyword evidence="2" id="KW-0808">Transferase</keyword>
<sequence>MFMPSPVSLQRGALRLDPMVEADIPVLVALADRNREVLAFLDGPVRPDWYRQALAAQREGRAVVFTARLAERVVGTTRFADFMPVLPAAELGWTWLDQAEHGTGLNASIKYLLLRHAFEQWRLVRLQLKTAASNLRSQRALEKLGAVHEGRLRNHRRLADGRLDDTILYSITDKEWPALRRQLESGCQ</sequence>
<dbReference type="EMBL" id="QJUP01000009">
    <property type="protein sequence ID" value="TBU97323.1"/>
    <property type="molecule type" value="Genomic_DNA"/>
</dbReference>
<dbReference type="PANTHER" id="PTHR43610:SF1">
    <property type="entry name" value="N-ACETYLTRANSFERASE DOMAIN-CONTAINING PROTEIN"/>
    <property type="match status" value="1"/>
</dbReference>
<comment type="caution">
    <text evidence="2">The sequence shown here is derived from an EMBL/GenBank/DDBJ whole genome shotgun (WGS) entry which is preliminary data.</text>
</comment>
<accession>A0A4Q9R9W0</accession>
<evidence type="ECO:0000259" key="1">
    <source>
        <dbReference type="PROSITE" id="PS51186"/>
    </source>
</evidence>
<protein>
    <submittedName>
        <fullName evidence="2">N-acetyltransferase</fullName>
    </submittedName>
</protein>
<dbReference type="Gene3D" id="3.40.630.30">
    <property type="match status" value="1"/>
</dbReference>
<dbReference type="SUPFAM" id="SSF55729">
    <property type="entry name" value="Acyl-CoA N-acyltransferases (Nat)"/>
    <property type="match status" value="1"/>
</dbReference>
<dbReference type="Pfam" id="PF13302">
    <property type="entry name" value="Acetyltransf_3"/>
    <property type="match status" value="1"/>
</dbReference>
<proteinExistence type="predicted"/>
<dbReference type="PANTHER" id="PTHR43610">
    <property type="entry name" value="BLL6696 PROTEIN"/>
    <property type="match status" value="1"/>
</dbReference>